<keyword evidence="1" id="KW-0472">Membrane</keyword>
<keyword evidence="1" id="KW-0812">Transmembrane</keyword>
<name>A0ABW6BIJ9_9SPHI</name>
<reference evidence="3" key="1">
    <citation type="journal article" date="2019" name="Int. J. Syst. Evol. Microbiol.">
        <title>The Global Catalogue of Microorganisms (GCM) 10K type strain sequencing project: providing services to taxonomists for standard genome sequencing and annotation.</title>
        <authorList>
            <consortium name="The Broad Institute Genomics Platform"/>
            <consortium name="The Broad Institute Genome Sequencing Center for Infectious Disease"/>
            <person name="Wu L."/>
            <person name="Ma J."/>
        </authorList>
    </citation>
    <scope>NUCLEOTIDE SEQUENCE [LARGE SCALE GENOMIC DNA]</scope>
    <source>
        <strain evidence="3">KCTC 22814</strain>
    </source>
</reference>
<accession>A0ABW6BIJ9</accession>
<keyword evidence="1" id="KW-1133">Transmembrane helix</keyword>
<organism evidence="2 3">
    <name type="scientific">Sphingobacterium bambusae</name>
    <dbReference type="NCBI Taxonomy" id="662858"/>
    <lineage>
        <taxon>Bacteria</taxon>
        <taxon>Pseudomonadati</taxon>
        <taxon>Bacteroidota</taxon>
        <taxon>Sphingobacteriia</taxon>
        <taxon>Sphingobacteriales</taxon>
        <taxon>Sphingobacteriaceae</taxon>
        <taxon>Sphingobacterium</taxon>
    </lineage>
</organism>
<dbReference type="Proteomes" id="UP001597525">
    <property type="component" value="Unassembled WGS sequence"/>
</dbReference>
<evidence type="ECO:0000313" key="3">
    <source>
        <dbReference type="Proteomes" id="UP001597525"/>
    </source>
</evidence>
<sequence>MRKLRTGECYALLASSENPLYNDIQITNNRTSGILCCILIGLTFLLFTALASAQSTGSKKRGNGQLAGLQLKIGDTVPEQFYSETLQIIDSTGATTSAAIAEWRNKRLVIIDFFGSTCGPCIAWLKKMDSLEIDSRAVIIPVTSESAEKTQHFLFRHSLKTFGVYGDSTIRGYFPHIFLPHQVWILDGKVAAISNGSKTDPQSIKAALDDGKLNFQTKTDINVDLAKHLASNPLIKFDDKLISSFNITSRIEGLNGRGYFQQEGKSIFYYFNGTINGIVQELAGIPFNQISIAKDASTRLLSPSSSDRYCLQAIRQGKLARDSLGKLLLPEFATQMDLIISHEQRNVPVFTITGASEVTNTQESDRIPIRLLMDELNYYASWAPGRPIYVCDNPELWIDGSLLDRPKIRQLRSDPGKLSKELEKMGLKVNSDTRTVRFLEISERGAS</sequence>
<dbReference type="SUPFAM" id="SSF52833">
    <property type="entry name" value="Thioredoxin-like"/>
    <property type="match status" value="1"/>
</dbReference>
<feature type="transmembrane region" description="Helical" evidence="1">
    <location>
        <begin position="32"/>
        <end position="51"/>
    </location>
</feature>
<dbReference type="Gene3D" id="3.40.30.10">
    <property type="entry name" value="Glutaredoxin"/>
    <property type="match status" value="1"/>
</dbReference>
<evidence type="ECO:0000256" key="1">
    <source>
        <dbReference type="SAM" id="Phobius"/>
    </source>
</evidence>
<dbReference type="RefSeq" id="WP_320186533.1">
    <property type="nucleotide sequence ID" value="NZ_CP138332.1"/>
</dbReference>
<dbReference type="InterPro" id="IPR036249">
    <property type="entry name" value="Thioredoxin-like_sf"/>
</dbReference>
<gene>
    <name evidence="2" type="ORF">ACFS7Y_18140</name>
</gene>
<evidence type="ECO:0000313" key="2">
    <source>
        <dbReference type="EMBL" id="MFD2969321.1"/>
    </source>
</evidence>
<proteinExistence type="predicted"/>
<comment type="caution">
    <text evidence="2">The sequence shown here is derived from an EMBL/GenBank/DDBJ whole genome shotgun (WGS) entry which is preliminary data.</text>
</comment>
<dbReference type="EMBL" id="JBHUPB010000012">
    <property type="protein sequence ID" value="MFD2969321.1"/>
    <property type="molecule type" value="Genomic_DNA"/>
</dbReference>
<protein>
    <submittedName>
        <fullName evidence="2">TlpA family protein disulfide reductase</fullName>
    </submittedName>
</protein>
<keyword evidence="3" id="KW-1185">Reference proteome</keyword>